<gene>
    <name evidence="1" type="ORF">HMPREF9418_0987</name>
</gene>
<sequence length="77" mass="8776">MRSVEGAIYNIFRLLLQSGRGDACSLSRLAAYCFAVHSPYPCSRNASKQIKGRLKTLFQVFRRPFSTRHQGIKTRRG</sequence>
<proteinExistence type="predicted"/>
<evidence type="ECO:0000313" key="2">
    <source>
        <dbReference type="Proteomes" id="UP000004982"/>
    </source>
</evidence>
<reference evidence="1 2" key="1">
    <citation type="submission" date="2011-05" db="EMBL/GenBank/DDBJ databases">
        <authorList>
            <person name="Muzny D."/>
            <person name="Qin X."/>
            <person name="Deng J."/>
            <person name="Jiang H."/>
            <person name="Liu Y."/>
            <person name="Qu J."/>
            <person name="Song X.-Z."/>
            <person name="Zhang L."/>
            <person name="Thornton R."/>
            <person name="Coyle M."/>
            <person name="Francisco L."/>
            <person name="Jackson L."/>
            <person name="Javaid M."/>
            <person name="Korchina V."/>
            <person name="Kovar C."/>
            <person name="Mata R."/>
            <person name="Mathew T."/>
            <person name="Ngo R."/>
            <person name="Nguyen L."/>
            <person name="Nguyen N."/>
            <person name="Okwuonu G."/>
            <person name="Ongeri F."/>
            <person name="Pham C."/>
            <person name="Simmons D."/>
            <person name="Wilczek-Boney K."/>
            <person name="Hale W."/>
            <person name="Jakkamsetti A."/>
            <person name="Pham P."/>
            <person name="Ruth R."/>
            <person name="San Lucas F."/>
            <person name="Warren J."/>
            <person name="Zhang J."/>
            <person name="Zhao Z."/>
            <person name="Zhou C."/>
            <person name="Zhu D."/>
            <person name="Lee S."/>
            <person name="Bess C."/>
            <person name="Blankenburg K."/>
            <person name="Forbes L."/>
            <person name="Fu Q."/>
            <person name="Gubbala S."/>
            <person name="Hirani K."/>
            <person name="Jayaseelan J.C."/>
            <person name="Lara F."/>
            <person name="Munidasa M."/>
            <person name="Palculict T."/>
            <person name="Patil S."/>
            <person name="Pu L.-L."/>
            <person name="Saada N."/>
            <person name="Tang L."/>
            <person name="Weissenberger G."/>
            <person name="Zhu Y."/>
            <person name="Hemphill L."/>
            <person name="Shang Y."/>
            <person name="Youmans B."/>
            <person name="Ayvaz T."/>
            <person name="Ross M."/>
            <person name="Santibanez J."/>
            <person name="Aqrawi P."/>
            <person name="Gross S."/>
            <person name="Joshi V."/>
            <person name="Fowler G."/>
            <person name="Nazareth L."/>
            <person name="Reid J."/>
            <person name="Worley K."/>
            <person name="Petrosino J."/>
            <person name="Highlander S."/>
            <person name="Gibbs R."/>
        </authorList>
    </citation>
    <scope>NUCLEOTIDE SEQUENCE [LARGE SCALE GENOMIC DNA]</scope>
    <source>
        <strain evidence="1 2">ATCC 33926</strain>
    </source>
</reference>
<comment type="caution">
    <text evidence="1">The sequence shown here is derived from an EMBL/GenBank/DDBJ whole genome shotgun (WGS) entry which is preliminary data.</text>
</comment>
<protein>
    <submittedName>
        <fullName evidence="1">Uncharacterized protein</fullName>
    </submittedName>
</protein>
<evidence type="ECO:0000313" key="1">
    <source>
        <dbReference type="EMBL" id="EGQ77483.1"/>
    </source>
</evidence>
<name>A0AA36XL82_9NEIS</name>
<dbReference type="AlphaFoldDB" id="A0AA36XL82"/>
<organism evidence="1 2">
    <name type="scientific">Neisseria macacae ATCC 33926</name>
    <dbReference type="NCBI Taxonomy" id="997348"/>
    <lineage>
        <taxon>Bacteria</taxon>
        <taxon>Pseudomonadati</taxon>
        <taxon>Pseudomonadota</taxon>
        <taxon>Betaproteobacteria</taxon>
        <taxon>Neisseriales</taxon>
        <taxon>Neisseriaceae</taxon>
        <taxon>Neisseria</taxon>
    </lineage>
</organism>
<accession>A0AA36XL82</accession>
<dbReference type="EMBL" id="AFQE01000045">
    <property type="protein sequence ID" value="EGQ77483.1"/>
    <property type="molecule type" value="Genomic_DNA"/>
</dbReference>
<dbReference type="Proteomes" id="UP000004982">
    <property type="component" value="Unassembled WGS sequence"/>
</dbReference>